<proteinExistence type="predicted"/>
<accession>A0A179HIM5</accession>
<evidence type="ECO:0000313" key="2">
    <source>
        <dbReference type="Proteomes" id="UP000078340"/>
    </source>
</evidence>
<protein>
    <submittedName>
        <fullName evidence="1">Uncharacterized protein</fullName>
    </submittedName>
</protein>
<dbReference type="EMBL" id="LSBI01000005">
    <property type="protein sequence ID" value="OAQ89478.1"/>
    <property type="molecule type" value="Genomic_DNA"/>
</dbReference>
<gene>
    <name evidence="1" type="ORF">VFPFJ_05889</name>
</gene>
<evidence type="ECO:0000313" key="1">
    <source>
        <dbReference type="EMBL" id="OAQ89478.1"/>
    </source>
</evidence>
<reference evidence="1 2" key="1">
    <citation type="submission" date="2016-02" db="EMBL/GenBank/DDBJ databases">
        <title>Biosynthesis of antibiotic leucinostatins and their inhibition on Phytophthora in bio-control Purpureocillium lilacinum.</title>
        <authorList>
            <person name="Wang G."/>
            <person name="Liu Z."/>
            <person name="Lin R."/>
            <person name="Li E."/>
            <person name="Mao Z."/>
            <person name="Ling J."/>
            <person name="Yin W."/>
            <person name="Xie B."/>
        </authorList>
    </citation>
    <scope>NUCLEOTIDE SEQUENCE [LARGE SCALE GENOMIC DNA]</scope>
    <source>
        <strain evidence="1">PLFJ-1</strain>
    </source>
</reference>
<comment type="caution">
    <text evidence="1">The sequence shown here is derived from an EMBL/GenBank/DDBJ whole genome shotgun (WGS) entry which is preliminary data.</text>
</comment>
<dbReference type="AlphaFoldDB" id="A0A179HIM5"/>
<dbReference type="Proteomes" id="UP000078340">
    <property type="component" value="Unassembled WGS sequence"/>
</dbReference>
<name>A0A179HIM5_PURLI</name>
<sequence length="193" mass="21841">MESREDTSNILDPWPTSTDGTEWDGRGLLGLVQQGLDPFGNPFRGKLDTRALFVEIEQCLESTIVDIPLVSYGAHYFGFHVVLKSRPDVVVRVSRGDTCNRAYRESDTQQIQLLDSQFELDVYRTLVPLGTPFNRRPEEGAVVPALLSEPKMIVTADLVLNEHLEPSTRRCGDGDTPEKMAEYTSWSREYYEV</sequence>
<organism evidence="1 2">
    <name type="scientific">Purpureocillium lilacinum</name>
    <name type="common">Paecilomyces lilacinus</name>
    <dbReference type="NCBI Taxonomy" id="33203"/>
    <lineage>
        <taxon>Eukaryota</taxon>
        <taxon>Fungi</taxon>
        <taxon>Dikarya</taxon>
        <taxon>Ascomycota</taxon>
        <taxon>Pezizomycotina</taxon>
        <taxon>Sordariomycetes</taxon>
        <taxon>Hypocreomycetidae</taxon>
        <taxon>Hypocreales</taxon>
        <taxon>Ophiocordycipitaceae</taxon>
        <taxon>Purpureocillium</taxon>
    </lineage>
</organism>